<dbReference type="PANTHER" id="PTHR22997">
    <property type="entry name" value="PIH1 DOMAIN-CONTAINING PROTEIN 1"/>
    <property type="match status" value="1"/>
</dbReference>
<dbReference type="Pfam" id="PF18201">
    <property type="entry name" value="PIH1_CS"/>
    <property type="match status" value="1"/>
</dbReference>
<organism evidence="6 7">
    <name type="scientific">Chloropicon primus</name>
    <dbReference type="NCBI Taxonomy" id="1764295"/>
    <lineage>
        <taxon>Eukaryota</taxon>
        <taxon>Viridiplantae</taxon>
        <taxon>Chlorophyta</taxon>
        <taxon>Chloropicophyceae</taxon>
        <taxon>Chloropicales</taxon>
        <taxon>Chloropicaceae</taxon>
        <taxon>Chloropicon</taxon>
    </lineage>
</organism>
<sequence>MDKEETEMLRESLDKLNMTTEEVNRFEKAFQDPKFKEMFEEYAKEISDPKARAESEAYLRQIEDQNQTENVYGSDVQLIVPEENFVVKTRREDDGESKGKKMFINVCSSEKIQKAESKKTTRNGQEGNTWSIPFSLGQERETTDKSGNTAAVIDFVLHPQTCEKCSFPPFKEMVAQTAIENIERTKGMKLCKTVTYLKMKYKGSEGMEKPGVQSVRISSANGGKGPIKPLSEPKTDLGQPSSEPTKRSEFSFNRAVEKPKRKPPAPKEGEAGYVYASGETVPQFEVVERGQYDLLDTWGDMGQALAEAPKRPKEITLKVVLPGVKGVGSMSLDVTSQEVLLSVPDKYKLEAKLPYEVLDKKGKAKFDKKKQVLEITLPVVSPEKPQAKPFVEPVKLVQELESTGHDKGEESGSQPEEPQKEEAAGGASSKAAKGTGEGAPNAGEETENERRWKAMHEAAAAPQADEKETEGEGSRGSAAQEDSASPQGGEFLEMAEEASGNKVGFIASKAFCGQVLGYAYKLGGSGLGYYREVGSVESEGDEENLGGSGSSAKGSVNQSSFIVKPSPSAALWDDLD</sequence>
<dbReference type="STRING" id="1764295.A0A5B8MFK6"/>
<dbReference type="EMBL" id="CP031035">
    <property type="protein sequence ID" value="QDZ19448.1"/>
    <property type="molecule type" value="Genomic_DNA"/>
</dbReference>
<evidence type="ECO:0000256" key="1">
    <source>
        <dbReference type="ARBA" id="ARBA00008511"/>
    </source>
</evidence>
<gene>
    <name evidence="6" type="ORF">A3770_02p19660</name>
</gene>
<feature type="compositionally biased region" description="Basic and acidic residues" evidence="3">
    <location>
        <begin position="464"/>
        <end position="473"/>
    </location>
</feature>
<evidence type="ECO:0000259" key="5">
    <source>
        <dbReference type="Pfam" id="PF18201"/>
    </source>
</evidence>
<protein>
    <recommendedName>
        <fullName evidence="2">PIH1 domain-containing protein 1</fullName>
    </recommendedName>
</protein>
<dbReference type="InterPro" id="IPR050734">
    <property type="entry name" value="PIH1/Kintoun_subfamily"/>
</dbReference>
<evidence type="ECO:0000256" key="3">
    <source>
        <dbReference type="SAM" id="MobiDB-lite"/>
    </source>
</evidence>
<feature type="compositionally biased region" description="Low complexity" evidence="3">
    <location>
        <begin position="424"/>
        <end position="434"/>
    </location>
</feature>
<proteinExistence type="inferred from homology"/>
<evidence type="ECO:0000313" key="7">
    <source>
        <dbReference type="Proteomes" id="UP000316726"/>
    </source>
</evidence>
<dbReference type="AlphaFoldDB" id="A0A5B8MFK6"/>
<comment type="similarity">
    <text evidence="1">Belongs to the PIH1 family.</text>
</comment>
<reference evidence="6 7" key="1">
    <citation type="submission" date="2018-07" db="EMBL/GenBank/DDBJ databases">
        <title>The complete nuclear genome of the prasinophyte Chloropicon primus (CCMP1205).</title>
        <authorList>
            <person name="Pombert J.-F."/>
            <person name="Otis C."/>
            <person name="Turmel M."/>
            <person name="Lemieux C."/>
        </authorList>
    </citation>
    <scope>NUCLEOTIDE SEQUENCE [LARGE SCALE GENOMIC DNA]</scope>
    <source>
        <strain evidence="6 7">CCMP1205</strain>
    </source>
</reference>
<feature type="region of interest" description="Disordered" evidence="3">
    <location>
        <begin position="536"/>
        <end position="560"/>
    </location>
</feature>
<feature type="region of interest" description="Disordered" evidence="3">
    <location>
        <begin position="381"/>
        <end position="495"/>
    </location>
</feature>
<evidence type="ECO:0000313" key="6">
    <source>
        <dbReference type="EMBL" id="QDZ19448.1"/>
    </source>
</evidence>
<dbReference type="OrthoDB" id="546764at2759"/>
<accession>A0A5B8MFK6</accession>
<feature type="compositionally biased region" description="Polar residues" evidence="3">
    <location>
        <begin position="550"/>
        <end position="560"/>
    </location>
</feature>
<keyword evidence="7" id="KW-1185">Reference proteome</keyword>
<name>A0A5B8MFK6_9CHLO</name>
<dbReference type="Pfam" id="PF08190">
    <property type="entry name" value="PIH1"/>
    <property type="match status" value="1"/>
</dbReference>
<dbReference type="InterPro" id="IPR041442">
    <property type="entry name" value="PIH1D1/2/3_CS-like"/>
</dbReference>
<evidence type="ECO:0000256" key="2">
    <source>
        <dbReference type="ARBA" id="ARBA00040540"/>
    </source>
</evidence>
<dbReference type="Proteomes" id="UP000316726">
    <property type="component" value="Chromosome 2"/>
</dbReference>
<feature type="domain" description="PIH1 N-terminal" evidence="4">
    <location>
        <begin position="46"/>
        <end position="205"/>
    </location>
</feature>
<feature type="domain" description="PIH1D1/2/3 CS-like" evidence="5">
    <location>
        <begin position="281"/>
        <end position="380"/>
    </location>
</feature>
<dbReference type="InterPro" id="IPR012981">
    <property type="entry name" value="PIH1_N"/>
</dbReference>
<dbReference type="GO" id="GO:0005737">
    <property type="term" value="C:cytoplasm"/>
    <property type="evidence" value="ECO:0007669"/>
    <property type="project" value="TreeGrafter"/>
</dbReference>
<evidence type="ECO:0000259" key="4">
    <source>
        <dbReference type="Pfam" id="PF08190"/>
    </source>
</evidence>
<feature type="region of interest" description="Disordered" evidence="3">
    <location>
        <begin position="216"/>
        <end position="271"/>
    </location>
</feature>
<dbReference type="PANTHER" id="PTHR22997:SF0">
    <property type="entry name" value="PIH1 DOMAIN-CONTAINING PROTEIN 1"/>
    <property type="match status" value="1"/>
</dbReference>